<comment type="similarity">
    <text evidence="4">Belongs to the helicase family. DinG subfamily.</text>
</comment>
<dbReference type="AlphaFoldDB" id="A4BQ57"/>
<keyword evidence="1" id="KW-0547">Nucleotide-binding</keyword>
<sequence>MQSHDLVEVCRHALGGSGCLARAVPGFQLRIQQLQMAQAVAEALTDSATVVIEAGTGIGKTFAYLVPALCSGRKVVLSTGTKTLQDQLFYRDLPLVAKALERPLHAALLKGRANYLCRYRLAAAAEEGRFDNAKQAAAFGELYDWSRITSSGDLTEAPLALNDPGLLGRATATADNCLGQQCPAYATCFLMEARRRAQEADVVVVNHHLLMADWAVRRGGFGEVLPAADAYVLDEAHQLAETAARFFGRSVSSRQLKDLARDTRLQQLREAPDSPALTGAAEDLQQAMRVLRLALGQGARRGAWAEVSSRPGVLQALQIQLAALQSLHTVLGPLVQRGKGLESCWRRAAEIAGTLQRFLAPEEEAGYVPWWETGAASFTLHLTPLDITATFHDRMAEHPAAWIFTSATLAVGGRFDHYVAQLGLGQPRTLQVESPFDYARNALLYVPTGLPLPNAHDYQARYLETVLQVLRASGGRAFLLFTSHQALDNAVRFLAERLPYPLLVQGQLSQNQLLQRFRDLGDAVLLGAQSFWEGVDVRGDALSCVMIDRLPFAAPSEPVQQARVDALRRRNANPFVDLQLPQAVIALRQGVGRLIRDSLDRGVLVIGDNRLVSRSYGRVFLRSLPPIPLTRRIGDVQAFFGEYSSVTVKEPS</sequence>
<dbReference type="STRING" id="314278.NB231_04865"/>
<dbReference type="eggNOG" id="COG1199">
    <property type="taxonomic scope" value="Bacteria"/>
</dbReference>
<dbReference type="Pfam" id="PF13307">
    <property type="entry name" value="Helicase_C_2"/>
    <property type="match status" value="1"/>
</dbReference>
<evidence type="ECO:0000256" key="4">
    <source>
        <dbReference type="ARBA" id="ARBA00038058"/>
    </source>
</evidence>
<dbReference type="GO" id="GO:0003678">
    <property type="term" value="F:DNA helicase activity"/>
    <property type="evidence" value="ECO:0007669"/>
    <property type="project" value="TreeGrafter"/>
</dbReference>
<dbReference type="Pfam" id="PF00270">
    <property type="entry name" value="DEAD"/>
    <property type="match status" value="1"/>
</dbReference>
<dbReference type="InterPro" id="IPR027417">
    <property type="entry name" value="P-loop_NTPase"/>
</dbReference>
<keyword evidence="7" id="KW-1185">Reference proteome</keyword>
<accession>A4BQ57</accession>
<protein>
    <submittedName>
        <fullName evidence="6">Helicase c2</fullName>
    </submittedName>
</protein>
<reference evidence="6 7" key="1">
    <citation type="submission" date="2006-02" db="EMBL/GenBank/DDBJ databases">
        <authorList>
            <person name="Waterbury J."/>
            <person name="Ferriera S."/>
            <person name="Johnson J."/>
            <person name="Kravitz S."/>
            <person name="Halpern A."/>
            <person name="Remington K."/>
            <person name="Beeson K."/>
            <person name="Tran B."/>
            <person name="Rogers Y.-H."/>
            <person name="Friedman R."/>
            <person name="Venter J.C."/>
        </authorList>
    </citation>
    <scope>NUCLEOTIDE SEQUENCE [LARGE SCALE GENOMIC DNA]</scope>
    <source>
        <strain evidence="6 7">Nb-231</strain>
    </source>
</reference>
<keyword evidence="2" id="KW-0378">Hydrolase</keyword>
<dbReference type="PANTHER" id="PTHR11472">
    <property type="entry name" value="DNA REPAIR DEAD HELICASE RAD3/XP-D SUBFAMILY MEMBER"/>
    <property type="match status" value="1"/>
</dbReference>
<dbReference type="InterPro" id="IPR045028">
    <property type="entry name" value="DinG/Rad3-like"/>
</dbReference>
<dbReference type="GO" id="GO:0005524">
    <property type="term" value="F:ATP binding"/>
    <property type="evidence" value="ECO:0007669"/>
    <property type="project" value="UniProtKB-KW"/>
</dbReference>
<dbReference type="GO" id="GO:0003676">
    <property type="term" value="F:nucleic acid binding"/>
    <property type="evidence" value="ECO:0007669"/>
    <property type="project" value="InterPro"/>
</dbReference>
<dbReference type="InterPro" id="IPR014013">
    <property type="entry name" value="Helic_SF1/SF2_ATP-bd_DinG/Rad3"/>
</dbReference>
<evidence type="ECO:0000313" key="6">
    <source>
        <dbReference type="EMBL" id="EAR22212.1"/>
    </source>
</evidence>
<name>A4BQ57_9GAMM</name>
<evidence type="ECO:0000256" key="2">
    <source>
        <dbReference type="ARBA" id="ARBA00022801"/>
    </source>
</evidence>
<dbReference type="PANTHER" id="PTHR11472:SF34">
    <property type="entry name" value="REGULATOR OF TELOMERE ELONGATION HELICASE 1"/>
    <property type="match status" value="1"/>
</dbReference>
<dbReference type="SMART" id="SM00491">
    <property type="entry name" value="HELICc2"/>
    <property type="match status" value="1"/>
</dbReference>
<organism evidence="6 7">
    <name type="scientific">Nitrococcus mobilis Nb-231</name>
    <dbReference type="NCBI Taxonomy" id="314278"/>
    <lineage>
        <taxon>Bacteria</taxon>
        <taxon>Pseudomonadati</taxon>
        <taxon>Pseudomonadota</taxon>
        <taxon>Gammaproteobacteria</taxon>
        <taxon>Chromatiales</taxon>
        <taxon>Ectothiorhodospiraceae</taxon>
        <taxon>Nitrococcus</taxon>
    </lineage>
</organism>
<evidence type="ECO:0000256" key="3">
    <source>
        <dbReference type="ARBA" id="ARBA00022840"/>
    </source>
</evidence>
<keyword evidence="6" id="KW-0347">Helicase</keyword>
<dbReference type="Gene3D" id="3.40.50.300">
    <property type="entry name" value="P-loop containing nucleotide triphosphate hydrolases"/>
    <property type="match status" value="2"/>
</dbReference>
<dbReference type="PROSITE" id="PS51193">
    <property type="entry name" value="HELICASE_ATP_BIND_2"/>
    <property type="match status" value="1"/>
</dbReference>
<dbReference type="InterPro" id="IPR011545">
    <property type="entry name" value="DEAD/DEAH_box_helicase_dom"/>
</dbReference>
<dbReference type="HOGENOM" id="CLU_012117_2_0_6"/>
<dbReference type="SUPFAM" id="SSF52540">
    <property type="entry name" value="P-loop containing nucleoside triphosphate hydrolases"/>
    <property type="match status" value="1"/>
</dbReference>
<dbReference type="EMBL" id="AAOF01000004">
    <property type="protein sequence ID" value="EAR22212.1"/>
    <property type="molecule type" value="Genomic_DNA"/>
</dbReference>
<feature type="domain" description="Helicase ATP-binding" evidence="5">
    <location>
        <begin position="19"/>
        <end position="281"/>
    </location>
</feature>
<comment type="caution">
    <text evidence="6">The sequence shown here is derived from an EMBL/GenBank/DDBJ whole genome shotgun (WGS) entry which is preliminary data.</text>
</comment>
<evidence type="ECO:0000259" key="5">
    <source>
        <dbReference type="PROSITE" id="PS51193"/>
    </source>
</evidence>
<dbReference type="InterPro" id="IPR006555">
    <property type="entry name" value="ATP-dep_Helicase_C"/>
</dbReference>
<evidence type="ECO:0000256" key="1">
    <source>
        <dbReference type="ARBA" id="ARBA00022741"/>
    </source>
</evidence>
<gene>
    <name evidence="6" type="ORF">NB231_04865</name>
</gene>
<dbReference type="Proteomes" id="UP000003374">
    <property type="component" value="Unassembled WGS sequence"/>
</dbReference>
<proteinExistence type="inferred from homology"/>
<dbReference type="GO" id="GO:0016818">
    <property type="term" value="F:hydrolase activity, acting on acid anhydrides, in phosphorus-containing anhydrides"/>
    <property type="evidence" value="ECO:0007669"/>
    <property type="project" value="InterPro"/>
</dbReference>
<evidence type="ECO:0000313" key="7">
    <source>
        <dbReference type="Proteomes" id="UP000003374"/>
    </source>
</evidence>
<keyword evidence="3" id="KW-0067">ATP-binding</keyword>
<dbReference type="GO" id="GO:0006281">
    <property type="term" value="P:DNA repair"/>
    <property type="evidence" value="ECO:0007669"/>
    <property type="project" value="TreeGrafter"/>
</dbReference>